<dbReference type="OrthoDB" id="3542212at2759"/>
<evidence type="ECO:0008006" key="3">
    <source>
        <dbReference type="Google" id="ProtNLM"/>
    </source>
</evidence>
<accession>A0A9P4JJV6</accession>
<evidence type="ECO:0000313" key="2">
    <source>
        <dbReference type="Proteomes" id="UP000799536"/>
    </source>
</evidence>
<evidence type="ECO:0000313" key="1">
    <source>
        <dbReference type="EMBL" id="KAF2200445.1"/>
    </source>
</evidence>
<dbReference type="EMBL" id="ML994022">
    <property type="protein sequence ID" value="KAF2200445.1"/>
    <property type="molecule type" value="Genomic_DNA"/>
</dbReference>
<organism evidence="1 2">
    <name type="scientific">Delitschia confertaspora ATCC 74209</name>
    <dbReference type="NCBI Taxonomy" id="1513339"/>
    <lineage>
        <taxon>Eukaryota</taxon>
        <taxon>Fungi</taxon>
        <taxon>Dikarya</taxon>
        <taxon>Ascomycota</taxon>
        <taxon>Pezizomycotina</taxon>
        <taxon>Dothideomycetes</taxon>
        <taxon>Pleosporomycetidae</taxon>
        <taxon>Pleosporales</taxon>
        <taxon>Delitschiaceae</taxon>
        <taxon>Delitschia</taxon>
    </lineage>
</organism>
<reference evidence="1" key="1">
    <citation type="journal article" date="2020" name="Stud. Mycol.">
        <title>101 Dothideomycetes genomes: a test case for predicting lifestyles and emergence of pathogens.</title>
        <authorList>
            <person name="Haridas S."/>
            <person name="Albert R."/>
            <person name="Binder M."/>
            <person name="Bloem J."/>
            <person name="Labutti K."/>
            <person name="Salamov A."/>
            <person name="Andreopoulos B."/>
            <person name="Baker S."/>
            <person name="Barry K."/>
            <person name="Bills G."/>
            <person name="Bluhm B."/>
            <person name="Cannon C."/>
            <person name="Castanera R."/>
            <person name="Culley D."/>
            <person name="Daum C."/>
            <person name="Ezra D."/>
            <person name="Gonzalez J."/>
            <person name="Henrissat B."/>
            <person name="Kuo A."/>
            <person name="Liang C."/>
            <person name="Lipzen A."/>
            <person name="Lutzoni F."/>
            <person name="Magnuson J."/>
            <person name="Mondo S."/>
            <person name="Nolan M."/>
            <person name="Ohm R."/>
            <person name="Pangilinan J."/>
            <person name="Park H.-J."/>
            <person name="Ramirez L."/>
            <person name="Alfaro M."/>
            <person name="Sun H."/>
            <person name="Tritt A."/>
            <person name="Yoshinaga Y."/>
            <person name="Zwiers L.-H."/>
            <person name="Turgeon B."/>
            <person name="Goodwin S."/>
            <person name="Spatafora J."/>
            <person name="Crous P."/>
            <person name="Grigoriev I."/>
        </authorList>
    </citation>
    <scope>NUCLEOTIDE SEQUENCE</scope>
    <source>
        <strain evidence="1">ATCC 74209</strain>
    </source>
</reference>
<keyword evidence="2" id="KW-1185">Reference proteome</keyword>
<name>A0A9P4JJV6_9PLEO</name>
<gene>
    <name evidence="1" type="ORF">GQ43DRAFT_73084</name>
</gene>
<protein>
    <recommendedName>
        <fullName evidence="3">ABM domain-containing protein</fullName>
    </recommendedName>
</protein>
<comment type="caution">
    <text evidence="1">The sequence shown here is derived from an EMBL/GenBank/DDBJ whole genome shotgun (WGS) entry which is preliminary data.</text>
</comment>
<sequence>MPILEVCELRLRKGVSVSDPKLLKNLQYVRSQLGTNSQFYQCIVDPALIYILGLWPSLDAHNAFLASPEKQRVLGPQEDQMEFQWAVHVELDAVESLPLDAPVMAIARVFISHGGTNTYRKENDGAIAKQVSNIFEATKPYKATYGWRLDAEQGSSEVLVFSGWESAEAYATYTLRAGWETEYAELRDQCVGIQVHHGRNIER</sequence>
<proteinExistence type="predicted"/>
<dbReference type="PANTHER" id="PTHR42052:SF1">
    <property type="entry name" value="ABM DOMAIN-CONTAINING PROTEIN"/>
    <property type="match status" value="1"/>
</dbReference>
<dbReference type="PANTHER" id="PTHR42052">
    <property type="entry name" value="ABM DOMAIN-CONTAINING PROTEIN"/>
    <property type="match status" value="1"/>
</dbReference>
<dbReference type="AlphaFoldDB" id="A0A9P4JJV6"/>
<dbReference type="Proteomes" id="UP000799536">
    <property type="component" value="Unassembled WGS sequence"/>
</dbReference>